<organism evidence="2 3">
    <name type="scientific">Vibrio metoecus</name>
    <dbReference type="NCBI Taxonomy" id="1481663"/>
    <lineage>
        <taxon>Bacteria</taxon>
        <taxon>Pseudomonadati</taxon>
        <taxon>Pseudomonadota</taxon>
        <taxon>Gammaproteobacteria</taxon>
        <taxon>Vibrionales</taxon>
        <taxon>Vibrionaceae</taxon>
        <taxon>Vibrio</taxon>
    </lineage>
</organism>
<dbReference type="AlphaFoldDB" id="A0A0Q0PEA2"/>
<keyword evidence="1" id="KW-0812">Transmembrane</keyword>
<evidence type="ECO:0000256" key="1">
    <source>
        <dbReference type="SAM" id="Phobius"/>
    </source>
</evidence>
<reference evidence="2 3" key="1">
    <citation type="journal article" date="2015" name="Genome Biol. Evol.">
        <title>The Dynamics of Genetic Interactions between Vibrio metoecus and Vibrio cholerae, Two Close Relatives Co-Occurring in the Environment.</title>
        <authorList>
            <person name="Orata F.D."/>
            <person name="Kirchberger P.C."/>
            <person name="Meheust R."/>
            <person name="Barlow E.J."/>
            <person name="Tarr C.L."/>
            <person name="Boucher Y."/>
        </authorList>
    </citation>
    <scope>NUCLEOTIDE SEQUENCE [LARGE SCALE GENOMIC DNA]</scope>
    <source>
        <strain evidence="2 3">YB5B04</strain>
    </source>
</reference>
<sequence>MSLHQYSESAWTGKQPDCYEPDLSSLPKLPPTPSWLKELSLGLKCLYISIIITVTLSIIATLILLFSSGFYVDRMLINSMMKPVVIAWLTNIVLVVVIVILFRIEKKHREYCEMKYDDLALHFTQSMYLYKWVMRSYKRVYTGTIIPTTTMSFMELTPSAWKQRGMADKFGRTFFDWDHIKLTVYDYSTTRLKKWLKVCRKVNFIIFPLLSWSYILQMINEDVFLPPYVLLLVLQTLLLFSGRFIYAGEKQVKLYEYNRHTGKVSKFDPSGNQLWSYPFSEFNMYVRYQPGSGQADRSPSYIPYMIHRYSPHWKVEDIISFHSPWTTHADRQSTNELIDTLIAFMNVTLPLPQCLALQESRHLDSTTQRLELPKAGNRIDFLSMSDKEYKDMLFQIWKARQISL</sequence>
<name>A0A0Q0PEA2_VIBMT</name>
<keyword evidence="1" id="KW-1133">Transmembrane helix</keyword>
<dbReference type="OrthoDB" id="7067306at2"/>
<feature type="transmembrane region" description="Helical" evidence="1">
    <location>
        <begin position="45"/>
        <end position="72"/>
    </location>
</feature>
<dbReference type="Proteomes" id="UP000050491">
    <property type="component" value="Unassembled WGS sequence"/>
</dbReference>
<proteinExistence type="predicted"/>
<feature type="transmembrane region" description="Helical" evidence="1">
    <location>
        <begin position="202"/>
        <end position="219"/>
    </location>
</feature>
<keyword evidence="1" id="KW-0472">Membrane</keyword>
<dbReference type="EMBL" id="LBGP01000041">
    <property type="protein sequence ID" value="KQA97472.1"/>
    <property type="molecule type" value="Genomic_DNA"/>
</dbReference>
<evidence type="ECO:0008006" key="4">
    <source>
        <dbReference type="Google" id="ProtNLM"/>
    </source>
</evidence>
<feature type="transmembrane region" description="Helical" evidence="1">
    <location>
        <begin position="225"/>
        <end position="246"/>
    </location>
</feature>
<gene>
    <name evidence="2" type="ORF">XV92_18105</name>
</gene>
<dbReference type="RefSeq" id="WP_055065356.1">
    <property type="nucleotide sequence ID" value="NZ_CP046818.1"/>
</dbReference>
<feature type="transmembrane region" description="Helical" evidence="1">
    <location>
        <begin position="84"/>
        <end position="104"/>
    </location>
</feature>
<protein>
    <recommendedName>
        <fullName evidence="4">Transmembrane protein</fullName>
    </recommendedName>
</protein>
<dbReference type="PATRIC" id="fig|1481663.12.peg.2707"/>
<evidence type="ECO:0000313" key="2">
    <source>
        <dbReference type="EMBL" id="KQA97472.1"/>
    </source>
</evidence>
<comment type="caution">
    <text evidence="2">The sequence shown here is derived from an EMBL/GenBank/DDBJ whole genome shotgun (WGS) entry which is preliminary data.</text>
</comment>
<evidence type="ECO:0000313" key="3">
    <source>
        <dbReference type="Proteomes" id="UP000050491"/>
    </source>
</evidence>
<accession>A0A0Q0PEA2</accession>